<evidence type="ECO:0000313" key="1">
    <source>
        <dbReference type="EMBL" id="KAH0957755.1"/>
    </source>
</evidence>
<organism evidence="1 2">
    <name type="scientific">Hirsutella rhossiliensis</name>
    <dbReference type="NCBI Taxonomy" id="111463"/>
    <lineage>
        <taxon>Eukaryota</taxon>
        <taxon>Fungi</taxon>
        <taxon>Dikarya</taxon>
        <taxon>Ascomycota</taxon>
        <taxon>Pezizomycotina</taxon>
        <taxon>Sordariomycetes</taxon>
        <taxon>Hypocreomycetidae</taxon>
        <taxon>Hypocreales</taxon>
        <taxon>Ophiocordycipitaceae</taxon>
        <taxon>Hirsutella</taxon>
    </lineage>
</organism>
<evidence type="ECO:0000313" key="2">
    <source>
        <dbReference type="Proteomes" id="UP000824596"/>
    </source>
</evidence>
<gene>
    <name evidence="1" type="ORF">HRG_11246</name>
</gene>
<sequence length="359" mass="40080">MPAPHLRKPLDSQRGAGGEMSMMSFVQPDCPARFSHQDDHRIRGLNAEAMARVFLPPPAWLLNLSIYGQPIDPSDWTEEWFFMHARVHPYALAWEVEQRDGLESGTGRTLLYTMPALAVRDQGYQPVLPRLFASMGDFPCIPPIVSFTGLVVGTGHSSLRRDLLPGLDAAQLNCCGFVRLSTYVAPGMPNKVPFKGFHPFQVFVIFPIRANPWAVLCRKMAERQDSQFQPNVPFTCTGKVAGLLRHDVMLYPPGSYRDNVFIVVPDSWTFLDKAAAAVTTMAPLLSTPQRQQASSASAAFQDMRAASLSLITPGTLRPVLHLWLRLRPRPATLRRPGNDIALSLPIRRRSDRVCCIRPR</sequence>
<keyword evidence="2" id="KW-1185">Reference proteome</keyword>
<dbReference type="GeneID" id="68360374"/>
<dbReference type="RefSeq" id="XP_044715269.1">
    <property type="nucleotide sequence ID" value="XM_044869716.1"/>
</dbReference>
<dbReference type="Proteomes" id="UP000824596">
    <property type="component" value="Unassembled WGS sequence"/>
</dbReference>
<protein>
    <submittedName>
        <fullName evidence="1">Uncharacterized protein</fullName>
    </submittedName>
</protein>
<dbReference type="OrthoDB" id="4915125at2759"/>
<dbReference type="AlphaFoldDB" id="A0A9P8SDW2"/>
<reference evidence="1" key="1">
    <citation type="submission" date="2021-09" db="EMBL/GenBank/DDBJ databases">
        <title>A high-quality genome of the endoparasitic fungus Hirsutella rhossiliensis with a comparison of Hirsutella genomes reveals transposable elements contributing to genome size variation.</title>
        <authorList>
            <person name="Lin R."/>
            <person name="Jiao Y."/>
            <person name="Sun X."/>
            <person name="Ling J."/>
            <person name="Xie B."/>
            <person name="Cheng X."/>
        </authorList>
    </citation>
    <scope>NUCLEOTIDE SEQUENCE</scope>
    <source>
        <strain evidence="1">HR02</strain>
    </source>
</reference>
<dbReference type="EMBL" id="JAIZPD010000019">
    <property type="protein sequence ID" value="KAH0957755.1"/>
    <property type="molecule type" value="Genomic_DNA"/>
</dbReference>
<proteinExistence type="predicted"/>
<name>A0A9P8SDW2_9HYPO</name>
<accession>A0A9P8SDW2</accession>
<comment type="caution">
    <text evidence="1">The sequence shown here is derived from an EMBL/GenBank/DDBJ whole genome shotgun (WGS) entry which is preliminary data.</text>
</comment>